<proteinExistence type="predicted"/>
<evidence type="ECO:0000256" key="8">
    <source>
        <dbReference type="ARBA" id="ARBA00023125"/>
    </source>
</evidence>
<evidence type="ECO:0000256" key="3">
    <source>
        <dbReference type="ARBA" id="ARBA00022763"/>
    </source>
</evidence>
<evidence type="ECO:0000259" key="10">
    <source>
        <dbReference type="Pfam" id="PF12705"/>
    </source>
</evidence>
<dbReference type="Gene3D" id="3.40.50.300">
    <property type="entry name" value="P-loop containing nucleotide triphosphate hydrolases"/>
    <property type="match status" value="3"/>
</dbReference>
<keyword evidence="3" id="KW-0227">DNA damage</keyword>
<dbReference type="Pfam" id="PF21445">
    <property type="entry name" value="ADDB_N"/>
    <property type="match status" value="1"/>
</dbReference>
<dbReference type="Gene3D" id="3.90.320.10">
    <property type="match status" value="1"/>
</dbReference>
<dbReference type="InterPro" id="IPR011604">
    <property type="entry name" value="PDDEXK-like_dom_sf"/>
</dbReference>
<keyword evidence="6" id="KW-0269">Exonuclease</keyword>
<keyword evidence="8" id="KW-0238">DNA-binding</keyword>
<name>A0A1I3MUD9_9BACL</name>
<dbReference type="GO" id="GO:0004527">
    <property type="term" value="F:exonuclease activity"/>
    <property type="evidence" value="ECO:0007669"/>
    <property type="project" value="UniProtKB-KW"/>
</dbReference>
<dbReference type="GO" id="GO:0005524">
    <property type="term" value="F:ATP binding"/>
    <property type="evidence" value="ECO:0007669"/>
    <property type="project" value="UniProtKB-KW"/>
</dbReference>
<dbReference type="SUPFAM" id="SSF52540">
    <property type="entry name" value="P-loop containing nucleoside triphosphate hydrolases"/>
    <property type="match status" value="1"/>
</dbReference>
<protein>
    <submittedName>
        <fullName evidence="12">ATP-dependent helicase/DNAse subunit B</fullName>
    </submittedName>
</protein>
<dbReference type="STRING" id="46223.SAMN05421852_103207"/>
<evidence type="ECO:0000256" key="6">
    <source>
        <dbReference type="ARBA" id="ARBA00022839"/>
    </source>
</evidence>
<feature type="domain" description="PD-(D/E)XK endonuclease-like" evidence="10">
    <location>
        <begin position="745"/>
        <end position="1038"/>
    </location>
</feature>
<dbReference type="GO" id="GO:0006281">
    <property type="term" value="P:DNA repair"/>
    <property type="evidence" value="ECO:0007669"/>
    <property type="project" value="UniProtKB-KW"/>
</dbReference>
<dbReference type="AlphaFoldDB" id="A0A1I3MUD9"/>
<dbReference type="InterPro" id="IPR049035">
    <property type="entry name" value="ADDB_N"/>
</dbReference>
<reference evidence="12 13" key="1">
    <citation type="submission" date="2016-10" db="EMBL/GenBank/DDBJ databases">
        <authorList>
            <person name="de Groot N.N."/>
        </authorList>
    </citation>
    <scope>NUCLEOTIDE SEQUENCE [LARGE SCALE GENOMIC DNA]</scope>
    <source>
        <strain evidence="12 13">DSM 44778</strain>
    </source>
</reference>
<dbReference type="OrthoDB" id="9758506at2"/>
<dbReference type="EMBL" id="FORR01000003">
    <property type="protein sequence ID" value="SFJ00628.1"/>
    <property type="molecule type" value="Genomic_DNA"/>
</dbReference>
<evidence type="ECO:0000256" key="9">
    <source>
        <dbReference type="ARBA" id="ARBA00023204"/>
    </source>
</evidence>
<evidence type="ECO:0000256" key="5">
    <source>
        <dbReference type="ARBA" id="ARBA00022806"/>
    </source>
</evidence>
<dbReference type="InterPro" id="IPR027417">
    <property type="entry name" value="P-loop_NTPase"/>
</dbReference>
<sequence>MAGWIYLHPVSQATLGMAWNSSIKKPDKTVYYIVPSHEQARFLRQKHHGHGVEWMTFDQLAKKLVIHELKILSPMEQHWLVRQILWEWSEQERIPYFLKHHVNDNWIDLIVHWINEMKRANILPQRLQTLWKEKDEKYKELALLYKEYQNRLEQYQLCDQAEMYIQLMKQLSDPKQQQYLKLPDQIVLEQFYHLYPLQEQLLIQLITCGIEVELHLIWDMHRSHLFQETNEMIERLLQRGFQQRFDYLDQKNSQPKSAPLLHLAQHVFTEVPLKRSADHAVHVLSAPGIEAEVEQVVSQLKKVLCQYQIPCAEVAIISSNLEKYQDLLYSYLEQAGIPVGRPWEQKLVDHLLFQTLLAVFYVQMGRNEWWSVLLESPYLPFRQMIPHLDPLPIDLDEWEQRLIRYGEQSEGEETAQAVLECLAWMKTIPEQATWSEWIKWLSKWVIQLKPVELWREMAKCPDRLRELAEEMQAWHGLEQLIENAETLIRGDFAFRSVTRRQWVALLEQAASQWMIQKRPAQKGGIQLFEANLVQGHSFRVAFLLGCVEGEWPRPFRDNWLLPDHVRWELRQEGVYLSRSQELRQRQLYSFFMSMISATELLFFSYPHMDEKGKKQLPSPYLEECLAVFDEKSVIKLKQELSDYHGSSSFLTSFSDKKRKGFAVSCLATEHEGSDLKKTDIQKAIRILDEWKQREPGKWQWLWDRIKVERLRYSMESTPFHGKILDQSLLQKMAEWINTRVWHVYEIQHLMSCPFRFMADYLWKVDVLEKEPVGINSRQIEQLVRALLIRIGPMGNGSDEKLEQMLQESLSSFLFDKWDSFYIEWGLGKIRMELHRFLRSENVLRKESSYDLEPRHLALSFGYPIDREQLKQGQVDPASLTTPVSLKLTTGRILKLRGKIDRVDQDKDGDYIIYHYKLGTPPSIEAIRSGQDLHLILSLWGLQQGFGFDPEKVLGVAYYTRGKRGAKNQRNSGLWKKNGKKKARLSPQAKAFEEAEWQDILIKIGEMIDEKIGQIERGDCLVKPTWSCPDYCPKRTVCRIRAYQQHRAGEVN</sequence>
<accession>A0A1I3MUD9</accession>
<dbReference type="Pfam" id="PF12705">
    <property type="entry name" value="PDDEXK_1"/>
    <property type="match status" value="1"/>
</dbReference>
<keyword evidence="5 12" id="KW-0347">Helicase</keyword>
<dbReference type="GO" id="GO:0003677">
    <property type="term" value="F:DNA binding"/>
    <property type="evidence" value="ECO:0007669"/>
    <property type="project" value="UniProtKB-KW"/>
</dbReference>
<evidence type="ECO:0000259" key="11">
    <source>
        <dbReference type="Pfam" id="PF21445"/>
    </source>
</evidence>
<dbReference type="Proteomes" id="UP000199545">
    <property type="component" value="Unassembled WGS sequence"/>
</dbReference>
<evidence type="ECO:0000313" key="12">
    <source>
        <dbReference type="EMBL" id="SFJ00628.1"/>
    </source>
</evidence>
<keyword evidence="9" id="KW-0234">DNA repair</keyword>
<evidence type="ECO:0000256" key="2">
    <source>
        <dbReference type="ARBA" id="ARBA00022741"/>
    </source>
</evidence>
<evidence type="ECO:0000313" key="13">
    <source>
        <dbReference type="Proteomes" id="UP000199545"/>
    </source>
</evidence>
<keyword evidence="4" id="KW-0378">Hydrolase</keyword>
<evidence type="ECO:0000256" key="1">
    <source>
        <dbReference type="ARBA" id="ARBA00022722"/>
    </source>
</evidence>
<gene>
    <name evidence="12" type="ORF">SAMN05421852_103207</name>
</gene>
<keyword evidence="1" id="KW-0540">Nuclease</keyword>
<keyword evidence="7" id="KW-0067">ATP-binding</keyword>
<dbReference type="RefSeq" id="WP_093228590.1">
    <property type="nucleotide sequence ID" value="NZ_FORR01000003.1"/>
</dbReference>
<evidence type="ECO:0000256" key="7">
    <source>
        <dbReference type="ARBA" id="ARBA00022840"/>
    </source>
</evidence>
<dbReference type="GO" id="GO:0004386">
    <property type="term" value="F:helicase activity"/>
    <property type="evidence" value="ECO:0007669"/>
    <property type="project" value="UniProtKB-KW"/>
</dbReference>
<keyword evidence="13" id="KW-1185">Reference proteome</keyword>
<keyword evidence="2" id="KW-0547">Nucleotide-binding</keyword>
<evidence type="ECO:0000256" key="4">
    <source>
        <dbReference type="ARBA" id="ARBA00022801"/>
    </source>
</evidence>
<dbReference type="InterPro" id="IPR038726">
    <property type="entry name" value="PDDEXK_AddAB-type"/>
</dbReference>
<organism evidence="12 13">
    <name type="scientific">Thermoflavimicrobium dichotomicum</name>
    <dbReference type="NCBI Taxonomy" id="46223"/>
    <lineage>
        <taxon>Bacteria</taxon>
        <taxon>Bacillati</taxon>
        <taxon>Bacillota</taxon>
        <taxon>Bacilli</taxon>
        <taxon>Bacillales</taxon>
        <taxon>Thermoactinomycetaceae</taxon>
        <taxon>Thermoflavimicrobium</taxon>
    </lineage>
</organism>
<feature type="domain" description="ATP-dependent helicase/deoxyribonuclease subunit B N-terminal" evidence="11">
    <location>
        <begin position="28"/>
        <end position="252"/>
    </location>
</feature>